<sequence length="86" mass="8649">MIVTVTLNPSLDRTIEVDAPTRGAVVRPGPRSWTRAARASTCPGVVRARTGPVEGGPSRAGGARDGRTRQPAAGTPLAGACGCGVV</sequence>
<dbReference type="EMBL" id="FZNP01000020">
    <property type="protein sequence ID" value="SNS54796.1"/>
    <property type="molecule type" value="Genomic_DNA"/>
</dbReference>
<dbReference type="Proteomes" id="UP000198420">
    <property type="component" value="Unassembled WGS sequence"/>
</dbReference>
<organism evidence="2 3">
    <name type="scientific">Actinomadura mexicana</name>
    <dbReference type="NCBI Taxonomy" id="134959"/>
    <lineage>
        <taxon>Bacteria</taxon>
        <taxon>Bacillati</taxon>
        <taxon>Actinomycetota</taxon>
        <taxon>Actinomycetes</taxon>
        <taxon>Streptosporangiales</taxon>
        <taxon>Thermomonosporaceae</taxon>
        <taxon>Actinomadura</taxon>
    </lineage>
</organism>
<protein>
    <recommendedName>
        <fullName evidence="4">1-phosphofructokinase</fullName>
    </recommendedName>
</protein>
<name>A0A239FD00_9ACTN</name>
<evidence type="ECO:0008006" key="4">
    <source>
        <dbReference type="Google" id="ProtNLM"/>
    </source>
</evidence>
<evidence type="ECO:0000313" key="2">
    <source>
        <dbReference type="EMBL" id="SNS54796.1"/>
    </source>
</evidence>
<evidence type="ECO:0000313" key="3">
    <source>
        <dbReference type="Proteomes" id="UP000198420"/>
    </source>
</evidence>
<reference evidence="3" key="1">
    <citation type="submission" date="2017-06" db="EMBL/GenBank/DDBJ databases">
        <authorList>
            <person name="Varghese N."/>
            <person name="Submissions S."/>
        </authorList>
    </citation>
    <scope>NUCLEOTIDE SEQUENCE [LARGE SCALE GENOMIC DNA]</scope>
    <source>
        <strain evidence="3">DSM 44485</strain>
    </source>
</reference>
<dbReference type="InterPro" id="IPR029056">
    <property type="entry name" value="Ribokinase-like"/>
</dbReference>
<keyword evidence="3" id="KW-1185">Reference proteome</keyword>
<dbReference type="AlphaFoldDB" id="A0A239FD00"/>
<accession>A0A239FD00</accession>
<proteinExistence type="predicted"/>
<dbReference type="Gene3D" id="3.40.1190.20">
    <property type="match status" value="1"/>
</dbReference>
<feature type="region of interest" description="Disordered" evidence="1">
    <location>
        <begin position="46"/>
        <end position="76"/>
    </location>
</feature>
<evidence type="ECO:0000256" key="1">
    <source>
        <dbReference type="SAM" id="MobiDB-lite"/>
    </source>
</evidence>
<gene>
    <name evidence="2" type="ORF">SAMN06265355_12058</name>
</gene>